<dbReference type="EMBL" id="JBHTBX010000004">
    <property type="protein sequence ID" value="MFC7434292.1"/>
    <property type="molecule type" value="Genomic_DNA"/>
</dbReference>
<dbReference type="CDD" id="cd06818">
    <property type="entry name" value="PLPDE_III_cryptic_DSD"/>
    <property type="match status" value="1"/>
</dbReference>
<dbReference type="SMART" id="SM01119">
    <property type="entry name" value="D-ser_dehydrat"/>
    <property type="match status" value="1"/>
</dbReference>
<evidence type="ECO:0000259" key="3">
    <source>
        <dbReference type="SMART" id="SM01119"/>
    </source>
</evidence>
<organism evidence="4 5">
    <name type="scientific">Hydrogenophaga bisanensis</name>
    <dbReference type="NCBI Taxonomy" id="439611"/>
    <lineage>
        <taxon>Bacteria</taxon>
        <taxon>Pseudomonadati</taxon>
        <taxon>Pseudomonadota</taxon>
        <taxon>Betaproteobacteria</taxon>
        <taxon>Burkholderiales</taxon>
        <taxon>Comamonadaceae</taxon>
        <taxon>Hydrogenophaga</taxon>
    </lineage>
</organism>
<dbReference type="InterPro" id="IPR029066">
    <property type="entry name" value="PLP-binding_barrel"/>
</dbReference>
<dbReference type="Gene3D" id="2.40.37.20">
    <property type="entry name" value="D-serine dehydratase-like domain"/>
    <property type="match status" value="1"/>
</dbReference>
<dbReference type="Proteomes" id="UP001596495">
    <property type="component" value="Unassembled WGS sequence"/>
</dbReference>
<dbReference type="InterPro" id="IPR042208">
    <property type="entry name" value="D-ser_dehydrat-like_sf"/>
</dbReference>
<dbReference type="Pfam" id="PF01168">
    <property type="entry name" value="Ala_racemase_N"/>
    <property type="match status" value="1"/>
</dbReference>
<dbReference type="RefSeq" id="WP_382255486.1">
    <property type="nucleotide sequence ID" value="NZ_JBHTBX010000004.1"/>
</dbReference>
<dbReference type="PANTHER" id="PTHR28004">
    <property type="entry name" value="ZGC:162816-RELATED"/>
    <property type="match status" value="1"/>
</dbReference>
<dbReference type="InterPro" id="IPR026956">
    <property type="entry name" value="D-ser_dehydrat-like_dom"/>
</dbReference>
<reference evidence="5" key="1">
    <citation type="journal article" date="2019" name="Int. J. Syst. Evol. Microbiol.">
        <title>The Global Catalogue of Microorganisms (GCM) 10K type strain sequencing project: providing services to taxonomists for standard genome sequencing and annotation.</title>
        <authorList>
            <consortium name="The Broad Institute Genomics Platform"/>
            <consortium name="The Broad Institute Genome Sequencing Center for Infectious Disease"/>
            <person name="Wu L."/>
            <person name="Ma J."/>
        </authorList>
    </citation>
    <scope>NUCLEOTIDE SEQUENCE [LARGE SCALE GENOMIC DNA]</scope>
    <source>
        <strain evidence="5">CCUG 54518</strain>
    </source>
</reference>
<dbReference type="Pfam" id="PF14031">
    <property type="entry name" value="D-ser_dehydrat"/>
    <property type="match status" value="1"/>
</dbReference>
<dbReference type="Gene3D" id="3.20.20.10">
    <property type="entry name" value="Alanine racemase"/>
    <property type="match status" value="1"/>
</dbReference>
<gene>
    <name evidence="4" type="ORF">ACFQNJ_07175</name>
</gene>
<accession>A0ABW2R8A4</accession>
<dbReference type="InterPro" id="IPR051466">
    <property type="entry name" value="D-amino_acid_metab_enzyme"/>
</dbReference>
<sequence length="430" mass="47576">MIPTGFLDNRLKGFPTDHPALAIAEAGLQGWDLLRGDLMLPMAVLKASALAHNLRWMADFCRERGLDLAPHGKTTMSPELWQRQIESGAWAISLATVFQASVAARHGVRRVLIPNQVLQWAELDALVNLQDEVPGWWVSFLVDSPQQVMQIEAWAQARQWTGRWPVLLEMGIPGQRTGCRDSGQALDLARRIHASHCLRLVGVECYEGPLASCDHDKDRAGVRKLMDRVEAVARGVVAEQLCDLTEADGGALILSAGGSAIFDLVAERLLPDLGVPVRGVLRSGCYLTHDHSRYQRYLCCVGERLNLRETLRPAMEVLACVQSCPEPGLALLTMGKRDVGQDMGLPVPLWLADGRGGSPRTTPGHWHIDALNDQHAYLRFDPQAPGHEHPQVGQTVASGISHPCTTFDKWRWMPVVDDRYRVVAAITTWF</sequence>
<evidence type="ECO:0000313" key="4">
    <source>
        <dbReference type="EMBL" id="MFC7434292.1"/>
    </source>
</evidence>
<feature type="domain" description="D-serine dehydratase-like" evidence="3">
    <location>
        <begin position="314"/>
        <end position="417"/>
    </location>
</feature>
<dbReference type="SUPFAM" id="SSF51419">
    <property type="entry name" value="PLP-binding barrel"/>
    <property type="match status" value="1"/>
</dbReference>
<proteinExistence type="inferred from homology"/>
<protein>
    <submittedName>
        <fullName evidence="4">Amino acid deaminase</fullName>
    </submittedName>
</protein>
<evidence type="ECO:0000256" key="1">
    <source>
        <dbReference type="ARBA" id="ARBA00005323"/>
    </source>
</evidence>
<keyword evidence="5" id="KW-1185">Reference proteome</keyword>
<evidence type="ECO:0000256" key="2">
    <source>
        <dbReference type="ARBA" id="ARBA00023239"/>
    </source>
</evidence>
<comment type="caution">
    <text evidence="4">The sequence shown here is derived from an EMBL/GenBank/DDBJ whole genome shotgun (WGS) entry which is preliminary data.</text>
</comment>
<comment type="similarity">
    <text evidence="1">Belongs to the DSD1 family.</text>
</comment>
<keyword evidence="2" id="KW-0456">Lyase</keyword>
<dbReference type="InterPro" id="IPR001608">
    <property type="entry name" value="Ala_racemase_N"/>
</dbReference>
<dbReference type="PANTHER" id="PTHR28004:SF8">
    <property type="entry name" value="D-SERINE DEAMINASE"/>
    <property type="match status" value="1"/>
</dbReference>
<name>A0ABW2R8A4_9BURK</name>
<evidence type="ECO:0000313" key="5">
    <source>
        <dbReference type="Proteomes" id="UP001596495"/>
    </source>
</evidence>